<accession>A0A2I0WTR2</accession>
<proteinExistence type="predicted"/>
<evidence type="ECO:0000313" key="1">
    <source>
        <dbReference type="EMBL" id="PKU79048.1"/>
    </source>
</evidence>
<sequence>MASLLLIISELLRPDQVAQSFSLWEETSAATAKRASEFSYGDRVEDASLLTSTAEDLNCLKVSVESLWL</sequence>
<name>A0A2I0WTR2_9ASPA</name>
<dbReference type="AlphaFoldDB" id="A0A2I0WTR2"/>
<evidence type="ECO:0000313" key="2">
    <source>
        <dbReference type="Proteomes" id="UP000233837"/>
    </source>
</evidence>
<dbReference type="Proteomes" id="UP000233837">
    <property type="component" value="Unassembled WGS sequence"/>
</dbReference>
<gene>
    <name evidence="1" type="ORF">MA16_Dca000392</name>
</gene>
<organism evidence="1 2">
    <name type="scientific">Dendrobium catenatum</name>
    <dbReference type="NCBI Taxonomy" id="906689"/>
    <lineage>
        <taxon>Eukaryota</taxon>
        <taxon>Viridiplantae</taxon>
        <taxon>Streptophyta</taxon>
        <taxon>Embryophyta</taxon>
        <taxon>Tracheophyta</taxon>
        <taxon>Spermatophyta</taxon>
        <taxon>Magnoliopsida</taxon>
        <taxon>Liliopsida</taxon>
        <taxon>Asparagales</taxon>
        <taxon>Orchidaceae</taxon>
        <taxon>Epidendroideae</taxon>
        <taxon>Malaxideae</taxon>
        <taxon>Dendrobiinae</taxon>
        <taxon>Dendrobium</taxon>
    </lineage>
</organism>
<dbReference type="EMBL" id="KZ502442">
    <property type="protein sequence ID" value="PKU79048.1"/>
    <property type="molecule type" value="Genomic_DNA"/>
</dbReference>
<reference evidence="1 2" key="2">
    <citation type="journal article" date="2017" name="Nature">
        <title>The Apostasia genome and the evolution of orchids.</title>
        <authorList>
            <person name="Zhang G.Q."/>
            <person name="Liu K.W."/>
            <person name="Li Z."/>
            <person name="Lohaus R."/>
            <person name="Hsiao Y.Y."/>
            <person name="Niu S.C."/>
            <person name="Wang J.Y."/>
            <person name="Lin Y.C."/>
            <person name="Xu Q."/>
            <person name="Chen L.J."/>
            <person name="Yoshida K."/>
            <person name="Fujiwara S."/>
            <person name="Wang Z.W."/>
            <person name="Zhang Y.Q."/>
            <person name="Mitsuda N."/>
            <person name="Wang M."/>
            <person name="Liu G.H."/>
            <person name="Pecoraro L."/>
            <person name="Huang H.X."/>
            <person name="Xiao X.J."/>
            <person name="Lin M."/>
            <person name="Wu X.Y."/>
            <person name="Wu W.L."/>
            <person name="Chen Y.Y."/>
            <person name="Chang S.B."/>
            <person name="Sakamoto S."/>
            <person name="Ohme-Takagi M."/>
            <person name="Yagi M."/>
            <person name="Zeng S.J."/>
            <person name="Shen C.Y."/>
            <person name="Yeh C.M."/>
            <person name="Luo Y.B."/>
            <person name="Tsai W.C."/>
            <person name="Van de Peer Y."/>
            <person name="Liu Z.J."/>
        </authorList>
    </citation>
    <scope>NUCLEOTIDE SEQUENCE [LARGE SCALE GENOMIC DNA]</scope>
    <source>
        <tissue evidence="1">The whole plant</tissue>
    </source>
</reference>
<keyword evidence="2" id="KW-1185">Reference proteome</keyword>
<protein>
    <submittedName>
        <fullName evidence="1">Uncharacterized protein</fullName>
    </submittedName>
</protein>
<reference evidence="1 2" key="1">
    <citation type="journal article" date="2016" name="Sci. Rep.">
        <title>The Dendrobium catenatum Lindl. genome sequence provides insights into polysaccharide synthase, floral development and adaptive evolution.</title>
        <authorList>
            <person name="Zhang G.Q."/>
            <person name="Xu Q."/>
            <person name="Bian C."/>
            <person name="Tsai W.C."/>
            <person name="Yeh C.M."/>
            <person name="Liu K.W."/>
            <person name="Yoshida K."/>
            <person name="Zhang L.S."/>
            <person name="Chang S.B."/>
            <person name="Chen F."/>
            <person name="Shi Y."/>
            <person name="Su Y.Y."/>
            <person name="Zhang Y.Q."/>
            <person name="Chen L.J."/>
            <person name="Yin Y."/>
            <person name="Lin M."/>
            <person name="Huang H."/>
            <person name="Deng H."/>
            <person name="Wang Z.W."/>
            <person name="Zhu S.L."/>
            <person name="Zhao X."/>
            <person name="Deng C."/>
            <person name="Niu S.C."/>
            <person name="Huang J."/>
            <person name="Wang M."/>
            <person name="Liu G.H."/>
            <person name="Yang H.J."/>
            <person name="Xiao X.J."/>
            <person name="Hsiao Y.Y."/>
            <person name="Wu W.L."/>
            <person name="Chen Y.Y."/>
            <person name="Mitsuda N."/>
            <person name="Ohme-Takagi M."/>
            <person name="Luo Y.B."/>
            <person name="Van de Peer Y."/>
            <person name="Liu Z.J."/>
        </authorList>
    </citation>
    <scope>NUCLEOTIDE SEQUENCE [LARGE SCALE GENOMIC DNA]</scope>
    <source>
        <tissue evidence="1">The whole plant</tissue>
    </source>
</reference>